<evidence type="ECO:0000259" key="2">
    <source>
        <dbReference type="Pfam" id="PF04316"/>
    </source>
</evidence>
<dbReference type="Proteomes" id="UP000759298">
    <property type="component" value="Unassembled WGS sequence"/>
</dbReference>
<evidence type="ECO:0000256" key="1">
    <source>
        <dbReference type="SAM" id="MobiDB-lite"/>
    </source>
</evidence>
<name>A0ABS7PDJ9_9SPHN</name>
<evidence type="ECO:0000313" key="3">
    <source>
        <dbReference type="EMBL" id="MBY8337144.1"/>
    </source>
</evidence>
<keyword evidence="3" id="KW-0966">Cell projection</keyword>
<feature type="compositionally biased region" description="Polar residues" evidence="1">
    <location>
        <begin position="14"/>
        <end position="28"/>
    </location>
</feature>
<protein>
    <submittedName>
        <fullName evidence="3">Flagellar biosynthesis anti-sigma factor FlgM</fullName>
    </submittedName>
</protein>
<comment type="caution">
    <text evidence="3">The sequence shown here is derived from an EMBL/GenBank/DDBJ whole genome shotgun (WGS) entry which is preliminary data.</text>
</comment>
<dbReference type="RefSeq" id="WP_222824702.1">
    <property type="nucleotide sequence ID" value="NZ_JAHWXP010000002.1"/>
</dbReference>
<sequence length="80" mass="8171">MRRGVAPVERVSAPQKTADQAASTQGMSAVSMPDAGDSAPVDSDRVARIRGAIESGAYPLVPTEIAEGIIASGLFQNSGE</sequence>
<accession>A0ABS7PDJ9</accession>
<evidence type="ECO:0000313" key="4">
    <source>
        <dbReference type="Proteomes" id="UP000759298"/>
    </source>
</evidence>
<reference evidence="3 4" key="1">
    <citation type="submission" date="2021-07" db="EMBL/GenBank/DDBJ databases">
        <title>Alteriqipengyuania abyssalis NZ-12B nov, sp.nov isolated from deep sea sponge in pacific ocean.</title>
        <authorList>
            <person name="Tareen S."/>
            <person name="Wink J."/>
        </authorList>
    </citation>
    <scope>NUCLEOTIDE SEQUENCE [LARGE SCALE GENOMIC DNA]</scope>
    <source>
        <strain evidence="3 4">NZ-12B</strain>
    </source>
</reference>
<feature type="domain" description="Anti-sigma-28 factor FlgM C-terminal" evidence="2">
    <location>
        <begin position="33"/>
        <end position="70"/>
    </location>
</feature>
<keyword evidence="4" id="KW-1185">Reference proteome</keyword>
<proteinExistence type="predicted"/>
<gene>
    <name evidence="3" type="ORF">KYN89_08780</name>
</gene>
<dbReference type="EMBL" id="JAHWXP010000002">
    <property type="protein sequence ID" value="MBY8337144.1"/>
    <property type="molecule type" value="Genomic_DNA"/>
</dbReference>
<dbReference type="SUPFAM" id="SSF101498">
    <property type="entry name" value="Anti-sigma factor FlgM"/>
    <property type="match status" value="1"/>
</dbReference>
<feature type="region of interest" description="Disordered" evidence="1">
    <location>
        <begin position="1"/>
        <end position="42"/>
    </location>
</feature>
<keyword evidence="3" id="KW-0282">Flagellum</keyword>
<keyword evidence="3" id="KW-0969">Cilium</keyword>
<organism evidence="3 4">
    <name type="scientific">Alteriqipengyuania abyssalis</name>
    <dbReference type="NCBI Taxonomy" id="2860200"/>
    <lineage>
        <taxon>Bacteria</taxon>
        <taxon>Pseudomonadati</taxon>
        <taxon>Pseudomonadota</taxon>
        <taxon>Alphaproteobacteria</taxon>
        <taxon>Sphingomonadales</taxon>
        <taxon>Erythrobacteraceae</taxon>
        <taxon>Alteriqipengyuania</taxon>
    </lineage>
</organism>
<dbReference type="InterPro" id="IPR035890">
    <property type="entry name" value="Anti-sigma-28_factor_FlgM_sf"/>
</dbReference>
<dbReference type="InterPro" id="IPR031316">
    <property type="entry name" value="FlgM_C"/>
</dbReference>
<dbReference type="Pfam" id="PF04316">
    <property type="entry name" value="FlgM"/>
    <property type="match status" value="1"/>
</dbReference>